<reference evidence="3 4" key="1">
    <citation type="submission" date="2018-03" db="EMBL/GenBank/DDBJ databases">
        <title>Genomic Encyclopedia of Archaeal and Bacterial Type Strains, Phase II (KMG-II): from individual species to whole genera.</title>
        <authorList>
            <person name="Goeker M."/>
        </authorList>
    </citation>
    <scope>NUCLEOTIDE SEQUENCE [LARGE SCALE GENOMIC DNA]</scope>
    <source>
        <strain evidence="3 4">DSM 45312</strain>
    </source>
</reference>
<comment type="caution">
    <text evidence="3">The sequence shown here is derived from an EMBL/GenBank/DDBJ whole genome shotgun (WGS) entry which is preliminary data.</text>
</comment>
<keyword evidence="4" id="KW-1185">Reference proteome</keyword>
<evidence type="ECO:0000313" key="4">
    <source>
        <dbReference type="Proteomes" id="UP000240542"/>
    </source>
</evidence>
<feature type="chain" id="PRO_5039560004" description="Secreted protein" evidence="2">
    <location>
        <begin position="23"/>
        <end position="127"/>
    </location>
</feature>
<organism evidence="3 4">
    <name type="scientific">Murinocardiopsis flavida</name>
    <dbReference type="NCBI Taxonomy" id="645275"/>
    <lineage>
        <taxon>Bacteria</taxon>
        <taxon>Bacillati</taxon>
        <taxon>Actinomycetota</taxon>
        <taxon>Actinomycetes</taxon>
        <taxon>Streptosporangiales</taxon>
        <taxon>Nocardiopsidaceae</taxon>
        <taxon>Murinocardiopsis</taxon>
    </lineage>
</organism>
<accession>A0A2P8DLD9</accession>
<proteinExistence type="predicted"/>
<dbReference type="EMBL" id="PYGA01000006">
    <property type="protein sequence ID" value="PSK98030.1"/>
    <property type="molecule type" value="Genomic_DNA"/>
</dbReference>
<evidence type="ECO:0008006" key="5">
    <source>
        <dbReference type="Google" id="ProtNLM"/>
    </source>
</evidence>
<sequence length="127" mass="13216">MGRPPCFPIITMIAASALLASAQFPVFPAGPDAGESPRWISAGPASFLIRSELFAFPPPGPADRIPRILFLALPLAACCAALRATRTPPRTAHPPLSPAGSPARDGDENAYEVTPAHPRLSGEKGPV</sequence>
<dbReference type="AlphaFoldDB" id="A0A2P8DLD9"/>
<dbReference type="RefSeq" id="WP_146165544.1">
    <property type="nucleotide sequence ID" value="NZ_PYGA01000006.1"/>
</dbReference>
<keyword evidence="2" id="KW-0732">Signal</keyword>
<evidence type="ECO:0000256" key="1">
    <source>
        <dbReference type="SAM" id="MobiDB-lite"/>
    </source>
</evidence>
<evidence type="ECO:0000313" key="3">
    <source>
        <dbReference type="EMBL" id="PSK98030.1"/>
    </source>
</evidence>
<gene>
    <name evidence="3" type="ORF">CLV63_10678</name>
</gene>
<feature type="signal peptide" evidence="2">
    <location>
        <begin position="1"/>
        <end position="22"/>
    </location>
</feature>
<feature type="region of interest" description="Disordered" evidence="1">
    <location>
        <begin position="87"/>
        <end position="127"/>
    </location>
</feature>
<name>A0A2P8DLD9_9ACTN</name>
<evidence type="ECO:0000256" key="2">
    <source>
        <dbReference type="SAM" id="SignalP"/>
    </source>
</evidence>
<dbReference type="Proteomes" id="UP000240542">
    <property type="component" value="Unassembled WGS sequence"/>
</dbReference>
<protein>
    <recommendedName>
        <fullName evidence="5">Secreted protein</fullName>
    </recommendedName>
</protein>